<protein>
    <recommendedName>
        <fullName evidence="6 7">Methionine aminopeptidase</fullName>
        <shortName evidence="6">MAP</shortName>
        <shortName evidence="6">MetAP</shortName>
        <ecNumber evidence="6 7">3.4.11.18</ecNumber>
    </recommendedName>
    <alternativeName>
        <fullName evidence="6">Peptidase M</fullName>
    </alternativeName>
</protein>
<evidence type="ECO:0000256" key="4">
    <source>
        <dbReference type="ARBA" id="ARBA00022723"/>
    </source>
</evidence>
<evidence type="ECO:0000256" key="7">
    <source>
        <dbReference type="RuleBase" id="RU003653"/>
    </source>
</evidence>
<dbReference type="EMBL" id="LBZV01000004">
    <property type="protein sequence ID" value="KKR78029.1"/>
    <property type="molecule type" value="Genomic_DNA"/>
</dbReference>
<dbReference type="InterPro" id="IPR001714">
    <property type="entry name" value="Pept_M24_MAP"/>
</dbReference>
<keyword evidence="2 6" id="KW-0031">Aminopeptidase</keyword>
<dbReference type="GO" id="GO:0005829">
    <property type="term" value="C:cytosol"/>
    <property type="evidence" value="ECO:0007669"/>
    <property type="project" value="TreeGrafter"/>
</dbReference>
<feature type="binding site" evidence="6">
    <location>
        <position position="178"/>
    </location>
    <ligand>
        <name>substrate</name>
    </ligand>
</feature>
<feature type="binding site" evidence="6">
    <location>
        <position position="235"/>
    </location>
    <ligand>
        <name>a divalent metal cation</name>
        <dbReference type="ChEBI" id="CHEBI:60240"/>
        <label>1</label>
    </ligand>
</feature>
<keyword evidence="5 6" id="KW-0378">Hydrolase</keyword>
<comment type="subunit">
    <text evidence="6">Monomer.</text>
</comment>
<comment type="cofactor">
    <cofactor evidence="6">
        <name>Co(2+)</name>
        <dbReference type="ChEBI" id="CHEBI:48828"/>
    </cofactor>
    <cofactor evidence="6">
        <name>Zn(2+)</name>
        <dbReference type="ChEBI" id="CHEBI:29105"/>
    </cofactor>
    <cofactor evidence="6">
        <name>Mn(2+)</name>
        <dbReference type="ChEBI" id="CHEBI:29035"/>
    </cofactor>
    <cofactor evidence="6">
        <name>Fe(2+)</name>
        <dbReference type="ChEBI" id="CHEBI:29033"/>
    </cofactor>
    <text evidence="6">Binds 2 divalent metal cations per subunit. Has a high-affinity and a low affinity metal-binding site. The true nature of the physiological cofactor is under debate. The enzyme is active with cobalt, zinc, manganese or divalent iron ions. Most likely, methionine aminopeptidases function as mononuclear Fe(2+)-metalloproteases under physiological conditions, and the catalytically relevant metal-binding site has been assigned to the histidine-containing high-affinity site.</text>
</comment>
<evidence type="ECO:0000256" key="2">
    <source>
        <dbReference type="ARBA" id="ARBA00022438"/>
    </source>
</evidence>
<feature type="binding site" evidence="6">
    <location>
        <position position="171"/>
    </location>
    <ligand>
        <name>a divalent metal cation</name>
        <dbReference type="ChEBI" id="CHEBI:60240"/>
        <label>2</label>
        <note>catalytic</note>
    </ligand>
</feature>
<evidence type="ECO:0000256" key="1">
    <source>
        <dbReference type="ARBA" id="ARBA00002521"/>
    </source>
</evidence>
<dbReference type="PANTHER" id="PTHR43330">
    <property type="entry name" value="METHIONINE AMINOPEPTIDASE"/>
    <property type="match status" value="1"/>
</dbReference>
<reference evidence="9 10" key="1">
    <citation type="journal article" date="2015" name="Nature">
        <title>rRNA introns, odd ribosomes, and small enigmatic genomes across a large radiation of phyla.</title>
        <authorList>
            <person name="Brown C.T."/>
            <person name="Hug L.A."/>
            <person name="Thomas B.C."/>
            <person name="Sharon I."/>
            <person name="Castelle C.J."/>
            <person name="Singh A."/>
            <person name="Wilkins M.J."/>
            <person name="Williams K.H."/>
            <person name="Banfield J.F."/>
        </authorList>
    </citation>
    <scope>NUCLEOTIDE SEQUENCE [LARGE SCALE GENOMIC DNA]</scope>
</reference>
<comment type="catalytic activity">
    <reaction evidence="6 7">
        <text>Release of N-terminal amino acids, preferentially methionine, from peptides and arylamides.</text>
        <dbReference type="EC" id="3.4.11.18"/>
    </reaction>
</comment>
<feature type="binding site" evidence="6">
    <location>
        <position position="235"/>
    </location>
    <ligand>
        <name>a divalent metal cation</name>
        <dbReference type="ChEBI" id="CHEBI:60240"/>
        <label>2</label>
        <note>catalytic</note>
    </ligand>
</feature>
<dbReference type="PRINTS" id="PR00599">
    <property type="entry name" value="MAPEPTIDASE"/>
</dbReference>
<dbReference type="InterPro" id="IPR036005">
    <property type="entry name" value="Creatinase/aminopeptidase-like"/>
</dbReference>
<feature type="binding site" evidence="6">
    <location>
        <position position="97"/>
    </location>
    <ligand>
        <name>a divalent metal cation</name>
        <dbReference type="ChEBI" id="CHEBI:60240"/>
        <label>1</label>
    </ligand>
</feature>
<dbReference type="Proteomes" id="UP000034292">
    <property type="component" value="Unassembled WGS sequence"/>
</dbReference>
<dbReference type="GO" id="GO:0070006">
    <property type="term" value="F:metalloaminopeptidase activity"/>
    <property type="evidence" value="ECO:0007669"/>
    <property type="project" value="UniProtKB-UniRule"/>
</dbReference>
<sequence length="252" mass="27088">MVKNNFVKTNEEIEIMKKSGKICAQALRKVLDNVKVGISCNTLDIIAQEEVEKLGATPSFKTVEDYKYTICTTVNAQVVHGLPTNRILQDGDIIGIDIGALYNGFHSDLAISVPVGKITKDEQKFLDIGKNTLQKAINEAKVGNRIGDISATIQEVIEGAGYSIVKSLTGHGIGKELHEEPMIPGFGKKGTGSKILENMTIAIEVIYAQGSGEVGLEKDNWTISTKDNSLGGLFEKTIAVKGGGPIVLTPYL</sequence>
<dbReference type="PATRIC" id="fig|1618408.3.peg.252"/>
<dbReference type="HAMAP" id="MF_01974">
    <property type="entry name" value="MetAP_1"/>
    <property type="match status" value="1"/>
</dbReference>
<dbReference type="InterPro" id="IPR002467">
    <property type="entry name" value="Pept_M24A_MAP1"/>
</dbReference>
<dbReference type="AlphaFoldDB" id="A0A0G0TLZ7"/>
<comment type="similarity">
    <text evidence="6">Belongs to the peptidase M24A family. Methionine aminopeptidase type 1 subfamily.</text>
</comment>
<evidence type="ECO:0000256" key="3">
    <source>
        <dbReference type="ARBA" id="ARBA00022670"/>
    </source>
</evidence>
<dbReference type="NCBIfam" id="TIGR00500">
    <property type="entry name" value="met_pdase_I"/>
    <property type="match status" value="1"/>
</dbReference>
<feature type="binding site" evidence="6">
    <location>
        <position position="204"/>
    </location>
    <ligand>
        <name>a divalent metal cation</name>
        <dbReference type="ChEBI" id="CHEBI:60240"/>
        <label>2</label>
        <note>catalytic</note>
    </ligand>
</feature>
<dbReference type="Gene3D" id="3.90.230.10">
    <property type="entry name" value="Creatinase/methionine aminopeptidase superfamily"/>
    <property type="match status" value="1"/>
</dbReference>
<gene>
    <name evidence="6" type="primary">map</name>
    <name evidence="9" type="ORF">UU23_C0004G0011</name>
</gene>
<evidence type="ECO:0000313" key="9">
    <source>
        <dbReference type="EMBL" id="KKR78029.1"/>
    </source>
</evidence>
<evidence type="ECO:0000313" key="10">
    <source>
        <dbReference type="Proteomes" id="UP000034292"/>
    </source>
</evidence>
<proteinExistence type="inferred from homology"/>
<organism evidence="9 10">
    <name type="scientific">Candidatus Curtissbacteria bacterium GW2011_GWA1_40_9</name>
    <dbReference type="NCBI Taxonomy" id="1618408"/>
    <lineage>
        <taxon>Bacteria</taxon>
        <taxon>Candidatus Curtissiibacteriota</taxon>
    </lineage>
</organism>
<comment type="function">
    <text evidence="1 6">Removes the N-terminal methionine from nascent proteins. The N-terminal methionine is often cleaved when the second residue in the primary sequence is small and uncharged (Met-Ala-, Cys, Gly, Pro, Ser, Thr, or Val). Requires deformylation of the N(alpha)-formylated initiator methionine before it can be hydrolyzed.</text>
</comment>
<keyword evidence="3 6" id="KW-0645">Protease</keyword>
<accession>A0A0G0TLZ7</accession>
<dbReference type="GO" id="GO:0004239">
    <property type="term" value="F:initiator methionyl aminopeptidase activity"/>
    <property type="evidence" value="ECO:0007669"/>
    <property type="project" value="UniProtKB-UniRule"/>
</dbReference>
<dbReference type="GO" id="GO:0046872">
    <property type="term" value="F:metal ion binding"/>
    <property type="evidence" value="ECO:0007669"/>
    <property type="project" value="UniProtKB-UniRule"/>
</dbReference>
<dbReference type="EC" id="3.4.11.18" evidence="6 7"/>
<evidence type="ECO:0000256" key="5">
    <source>
        <dbReference type="ARBA" id="ARBA00022801"/>
    </source>
</evidence>
<evidence type="ECO:0000259" key="8">
    <source>
        <dbReference type="Pfam" id="PF00557"/>
    </source>
</evidence>
<feature type="binding site" evidence="6">
    <location>
        <position position="108"/>
    </location>
    <ligand>
        <name>a divalent metal cation</name>
        <dbReference type="ChEBI" id="CHEBI:60240"/>
        <label>2</label>
        <note>catalytic</note>
    </ligand>
</feature>
<feature type="domain" description="Peptidase M24" evidence="8">
    <location>
        <begin position="14"/>
        <end position="218"/>
    </location>
</feature>
<dbReference type="InterPro" id="IPR000994">
    <property type="entry name" value="Pept_M24"/>
</dbReference>
<evidence type="ECO:0000256" key="6">
    <source>
        <dbReference type="HAMAP-Rule" id="MF_01974"/>
    </source>
</evidence>
<comment type="caution">
    <text evidence="9">The sequence shown here is derived from an EMBL/GenBank/DDBJ whole genome shotgun (WGS) entry which is preliminary data.</text>
</comment>
<feature type="binding site" evidence="6">
    <location>
        <position position="80"/>
    </location>
    <ligand>
        <name>substrate</name>
    </ligand>
</feature>
<keyword evidence="4 6" id="KW-0479">Metal-binding</keyword>
<name>A0A0G0TLZ7_9BACT</name>
<feature type="binding site" evidence="6">
    <location>
        <position position="108"/>
    </location>
    <ligand>
        <name>a divalent metal cation</name>
        <dbReference type="ChEBI" id="CHEBI:60240"/>
        <label>1</label>
    </ligand>
</feature>
<dbReference type="SUPFAM" id="SSF55920">
    <property type="entry name" value="Creatinase/aminopeptidase"/>
    <property type="match status" value="1"/>
</dbReference>
<dbReference type="GO" id="GO:0006508">
    <property type="term" value="P:proteolysis"/>
    <property type="evidence" value="ECO:0007669"/>
    <property type="project" value="UniProtKB-KW"/>
</dbReference>
<dbReference type="PANTHER" id="PTHR43330:SF27">
    <property type="entry name" value="METHIONINE AMINOPEPTIDASE"/>
    <property type="match status" value="1"/>
</dbReference>
<dbReference type="STRING" id="1618408.UU23_C0004G0011"/>
<dbReference type="Pfam" id="PF00557">
    <property type="entry name" value="Peptidase_M24"/>
    <property type="match status" value="1"/>
</dbReference>